<name>A0A067QNN2_ZOONE</name>
<dbReference type="AlphaFoldDB" id="A0A067QNN2"/>
<evidence type="ECO:0000313" key="2">
    <source>
        <dbReference type="Proteomes" id="UP000027135"/>
    </source>
</evidence>
<gene>
    <name evidence="1" type="ORF">L798_14423</name>
</gene>
<dbReference type="InParanoid" id="A0A067QNN2"/>
<organism evidence="1 2">
    <name type="scientific">Zootermopsis nevadensis</name>
    <name type="common">Dampwood termite</name>
    <dbReference type="NCBI Taxonomy" id="136037"/>
    <lineage>
        <taxon>Eukaryota</taxon>
        <taxon>Metazoa</taxon>
        <taxon>Ecdysozoa</taxon>
        <taxon>Arthropoda</taxon>
        <taxon>Hexapoda</taxon>
        <taxon>Insecta</taxon>
        <taxon>Pterygota</taxon>
        <taxon>Neoptera</taxon>
        <taxon>Polyneoptera</taxon>
        <taxon>Dictyoptera</taxon>
        <taxon>Blattodea</taxon>
        <taxon>Blattoidea</taxon>
        <taxon>Termitoidae</taxon>
        <taxon>Termopsidae</taxon>
        <taxon>Zootermopsis</taxon>
    </lineage>
</organism>
<dbReference type="EMBL" id="KK853131">
    <property type="protein sequence ID" value="KDR10902.1"/>
    <property type="molecule type" value="Genomic_DNA"/>
</dbReference>
<accession>A0A067QNN2</accession>
<dbReference type="Proteomes" id="UP000027135">
    <property type="component" value="Unassembled WGS sequence"/>
</dbReference>
<protein>
    <submittedName>
        <fullName evidence="1">Uncharacterized protein</fullName>
    </submittedName>
</protein>
<keyword evidence="2" id="KW-1185">Reference proteome</keyword>
<reference evidence="1 2" key="1">
    <citation type="journal article" date="2014" name="Nat. Commun.">
        <title>Molecular traces of alternative social organization in a termite genome.</title>
        <authorList>
            <person name="Terrapon N."/>
            <person name="Li C."/>
            <person name="Robertson H.M."/>
            <person name="Ji L."/>
            <person name="Meng X."/>
            <person name="Booth W."/>
            <person name="Chen Z."/>
            <person name="Childers C.P."/>
            <person name="Glastad K.M."/>
            <person name="Gokhale K."/>
            <person name="Gowin J."/>
            <person name="Gronenberg W."/>
            <person name="Hermansen R.A."/>
            <person name="Hu H."/>
            <person name="Hunt B.G."/>
            <person name="Huylmans A.K."/>
            <person name="Khalil S.M."/>
            <person name="Mitchell R.D."/>
            <person name="Munoz-Torres M.C."/>
            <person name="Mustard J.A."/>
            <person name="Pan H."/>
            <person name="Reese J.T."/>
            <person name="Scharf M.E."/>
            <person name="Sun F."/>
            <person name="Vogel H."/>
            <person name="Xiao J."/>
            <person name="Yang W."/>
            <person name="Yang Z."/>
            <person name="Yang Z."/>
            <person name="Zhou J."/>
            <person name="Zhu J."/>
            <person name="Brent C.S."/>
            <person name="Elsik C.G."/>
            <person name="Goodisman M.A."/>
            <person name="Liberles D.A."/>
            <person name="Roe R.M."/>
            <person name="Vargo E.L."/>
            <person name="Vilcinskas A."/>
            <person name="Wang J."/>
            <person name="Bornberg-Bauer E."/>
            <person name="Korb J."/>
            <person name="Zhang G."/>
            <person name="Liebig J."/>
        </authorList>
    </citation>
    <scope>NUCLEOTIDE SEQUENCE [LARGE SCALE GENOMIC DNA]</scope>
    <source>
        <tissue evidence="1">Whole organism</tissue>
    </source>
</reference>
<evidence type="ECO:0000313" key="1">
    <source>
        <dbReference type="EMBL" id="KDR10902.1"/>
    </source>
</evidence>
<sequence length="60" mass="7109">MGEVMDQWMNDKDTQCDDTRGQVILAYTRNTVIMAVYGLYRTVHWEFHSNSSVQICYHIH</sequence>
<proteinExistence type="predicted"/>